<dbReference type="EMBL" id="KN832978">
    <property type="protein sequence ID" value="KIM87783.1"/>
    <property type="molecule type" value="Genomic_DNA"/>
</dbReference>
<name>A0A0C3BMS8_PILCF</name>
<reference evidence="2" key="2">
    <citation type="submission" date="2015-01" db="EMBL/GenBank/DDBJ databases">
        <title>Evolutionary Origins and Diversification of the Mycorrhizal Mutualists.</title>
        <authorList>
            <consortium name="DOE Joint Genome Institute"/>
            <consortium name="Mycorrhizal Genomics Consortium"/>
            <person name="Kohler A."/>
            <person name="Kuo A."/>
            <person name="Nagy L.G."/>
            <person name="Floudas D."/>
            <person name="Copeland A."/>
            <person name="Barry K.W."/>
            <person name="Cichocki N."/>
            <person name="Veneault-Fourrey C."/>
            <person name="LaButti K."/>
            <person name="Lindquist E.A."/>
            <person name="Lipzen A."/>
            <person name="Lundell T."/>
            <person name="Morin E."/>
            <person name="Murat C."/>
            <person name="Riley R."/>
            <person name="Ohm R."/>
            <person name="Sun H."/>
            <person name="Tunlid A."/>
            <person name="Henrissat B."/>
            <person name="Grigoriev I.V."/>
            <person name="Hibbett D.S."/>
            <person name="Martin F."/>
        </authorList>
    </citation>
    <scope>NUCLEOTIDE SEQUENCE [LARGE SCALE GENOMIC DNA]</scope>
    <source>
        <strain evidence="2">F 1598</strain>
    </source>
</reference>
<organism evidence="1 2">
    <name type="scientific">Piloderma croceum (strain F 1598)</name>
    <dbReference type="NCBI Taxonomy" id="765440"/>
    <lineage>
        <taxon>Eukaryota</taxon>
        <taxon>Fungi</taxon>
        <taxon>Dikarya</taxon>
        <taxon>Basidiomycota</taxon>
        <taxon>Agaricomycotina</taxon>
        <taxon>Agaricomycetes</taxon>
        <taxon>Agaricomycetidae</taxon>
        <taxon>Atheliales</taxon>
        <taxon>Atheliaceae</taxon>
        <taxon>Piloderma</taxon>
    </lineage>
</organism>
<reference evidence="1 2" key="1">
    <citation type="submission" date="2014-04" db="EMBL/GenBank/DDBJ databases">
        <authorList>
            <consortium name="DOE Joint Genome Institute"/>
            <person name="Kuo A."/>
            <person name="Tarkka M."/>
            <person name="Buscot F."/>
            <person name="Kohler A."/>
            <person name="Nagy L.G."/>
            <person name="Floudas D."/>
            <person name="Copeland A."/>
            <person name="Barry K.W."/>
            <person name="Cichocki N."/>
            <person name="Veneault-Fourrey C."/>
            <person name="LaButti K."/>
            <person name="Lindquist E.A."/>
            <person name="Lipzen A."/>
            <person name="Lundell T."/>
            <person name="Morin E."/>
            <person name="Murat C."/>
            <person name="Sun H."/>
            <person name="Tunlid A."/>
            <person name="Henrissat B."/>
            <person name="Grigoriev I.V."/>
            <person name="Hibbett D.S."/>
            <person name="Martin F."/>
            <person name="Nordberg H.P."/>
            <person name="Cantor M.N."/>
            <person name="Hua S.X."/>
        </authorList>
    </citation>
    <scope>NUCLEOTIDE SEQUENCE [LARGE SCALE GENOMIC DNA]</scope>
    <source>
        <strain evidence="1 2">F 1598</strain>
    </source>
</reference>
<dbReference type="Proteomes" id="UP000054166">
    <property type="component" value="Unassembled WGS sequence"/>
</dbReference>
<proteinExistence type="predicted"/>
<sequence>MPYTLPLSTLLQKLRASSGVLYGKATSSCQRQNELDHKITRHIMYHYMFFRPGRLVSTLSGLYWSGLSTTTPHRTCLVLPRFVQLSREALDSTYHHLVMVVCTVEGRWSWHSRLVALCSSSGRRHEP</sequence>
<dbReference type="AlphaFoldDB" id="A0A0C3BMS8"/>
<dbReference type="HOGENOM" id="CLU_1971343_0_0_1"/>
<gene>
    <name evidence="1" type="ORF">PILCRDRAFT_261245</name>
</gene>
<dbReference type="InParanoid" id="A0A0C3BMS8"/>
<evidence type="ECO:0000313" key="1">
    <source>
        <dbReference type="EMBL" id="KIM87783.1"/>
    </source>
</evidence>
<protein>
    <submittedName>
        <fullName evidence="1">Uncharacterized protein</fullName>
    </submittedName>
</protein>
<keyword evidence="2" id="KW-1185">Reference proteome</keyword>
<evidence type="ECO:0000313" key="2">
    <source>
        <dbReference type="Proteomes" id="UP000054166"/>
    </source>
</evidence>
<accession>A0A0C3BMS8</accession>